<dbReference type="InParanoid" id="F2TX05"/>
<evidence type="ECO:0000256" key="9">
    <source>
        <dbReference type="SAM" id="MobiDB-lite"/>
    </source>
</evidence>
<evidence type="ECO:0000313" key="12">
    <source>
        <dbReference type="Proteomes" id="UP000007799"/>
    </source>
</evidence>
<evidence type="ECO:0000256" key="8">
    <source>
        <dbReference type="ARBA" id="ARBA00023136"/>
    </source>
</evidence>
<evidence type="ECO:0000256" key="4">
    <source>
        <dbReference type="ARBA" id="ARBA00022692"/>
    </source>
</evidence>
<dbReference type="Pfam" id="PF06842">
    <property type="entry name" value="DUF1242"/>
    <property type="match status" value="1"/>
</dbReference>
<feature type="region of interest" description="Disordered" evidence="9">
    <location>
        <begin position="1"/>
        <end position="27"/>
    </location>
</feature>
<evidence type="ECO:0000256" key="10">
    <source>
        <dbReference type="SAM" id="Phobius"/>
    </source>
</evidence>
<feature type="transmembrane region" description="Helical" evidence="10">
    <location>
        <begin position="103"/>
        <end position="121"/>
    </location>
</feature>
<reference evidence="11" key="1">
    <citation type="submission" date="2009-08" db="EMBL/GenBank/DDBJ databases">
        <title>Annotation of Salpingoeca rosetta.</title>
        <authorList>
            <consortium name="The Broad Institute Genome Sequencing Platform"/>
            <person name="Russ C."/>
            <person name="Cuomo C."/>
            <person name="Burger G."/>
            <person name="Gray M.W."/>
            <person name="Holland P.W.H."/>
            <person name="King N."/>
            <person name="Lang F.B.F."/>
            <person name="Roger A.J."/>
            <person name="Ruiz-Trillo I."/>
            <person name="Young S.K."/>
            <person name="Zeng Q."/>
            <person name="Gargeya S."/>
            <person name="Alvarado L."/>
            <person name="Berlin A."/>
            <person name="Chapman S.B."/>
            <person name="Chen Z."/>
            <person name="Freedman E."/>
            <person name="Gellesch M."/>
            <person name="Goldberg J."/>
            <person name="Griggs A."/>
            <person name="Gujja S."/>
            <person name="Heilman E."/>
            <person name="Heiman D."/>
            <person name="Howarth C."/>
            <person name="Mehta T."/>
            <person name="Neiman D."/>
            <person name="Pearson M."/>
            <person name="Roberts A."/>
            <person name="Saif S."/>
            <person name="Shea T."/>
            <person name="Shenoy N."/>
            <person name="Sisk P."/>
            <person name="Stolte C."/>
            <person name="Sykes S."/>
            <person name="White J."/>
            <person name="Yandava C."/>
            <person name="Haas B."/>
            <person name="Nusbaum C."/>
            <person name="Birren B."/>
        </authorList>
    </citation>
    <scope>NUCLEOTIDE SEQUENCE [LARGE SCALE GENOMIC DNA]</scope>
    <source>
        <strain evidence="11">ATCC 50818</strain>
    </source>
</reference>
<comment type="function">
    <text evidence="1">Involved in the early part of the secretory pathway.</text>
</comment>
<keyword evidence="8 10" id="KW-0472">Membrane</keyword>
<dbReference type="PANTHER" id="PTHR13229">
    <property type="entry name" value="PROTEIN KISH-A"/>
    <property type="match status" value="1"/>
</dbReference>
<keyword evidence="12" id="KW-1185">Reference proteome</keyword>
<dbReference type="FunCoup" id="F2TX05">
    <property type="interactions" value="732"/>
</dbReference>
<keyword evidence="7" id="KW-0333">Golgi apparatus</keyword>
<evidence type="ECO:0000256" key="1">
    <source>
        <dbReference type="ARBA" id="ARBA00002154"/>
    </source>
</evidence>
<dbReference type="eggNOG" id="KOG3808">
    <property type="taxonomic scope" value="Eukaryota"/>
</dbReference>
<evidence type="ECO:0000256" key="5">
    <source>
        <dbReference type="ARBA" id="ARBA00022729"/>
    </source>
</evidence>
<evidence type="ECO:0000256" key="7">
    <source>
        <dbReference type="ARBA" id="ARBA00023034"/>
    </source>
</evidence>
<accession>F2TX05</accession>
<comment type="similarity">
    <text evidence="3">Belongs to the KISH family.</text>
</comment>
<keyword evidence="6 10" id="KW-1133">Transmembrane helix</keyword>
<dbReference type="GO" id="GO:0000139">
    <property type="term" value="C:Golgi membrane"/>
    <property type="evidence" value="ECO:0007669"/>
    <property type="project" value="UniProtKB-SubCell"/>
</dbReference>
<dbReference type="InterPro" id="IPR009653">
    <property type="entry name" value="Ksh1"/>
</dbReference>
<comment type="subcellular location">
    <subcellularLocation>
        <location evidence="2">Golgi apparatus membrane</location>
        <topology evidence="2">Single-pass type I membrane protein</topology>
    </subcellularLocation>
</comment>
<protein>
    <recommendedName>
        <fullName evidence="13">Protein kish</fullName>
    </recommendedName>
</protein>
<evidence type="ECO:0000256" key="6">
    <source>
        <dbReference type="ARBA" id="ARBA00022989"/>
    </source>
</evidence>
<dbReference type="Proteomes" id="UP000007799">
    <property type="component" value="Unassembled WGS sequence"/>
</dbReference>
<keyword evidence="5" id="KW-0732">Signal</keyword>
<evidence type="ECO:0000256" key="2">
    <source>
        <dbReference type="ARBA" id="ARBA00004614"/>
    </source>
</evidence>
<gene>
    <name evidence="11" type="ORF">PTSG_00623</name>
</gene>
<evidence type="ECO:0000256" key="3">
    <source>
        <dbReference type="ARBA" id="ARBA00008961"/>
    </source>
</evidence>
<dbReference type="STRING" id="946362.F2TX05"/>
<evidence type="ECO:0000313" key="11">
    <source>
        <dbReference type="EMBL" id="EGD75914.1"/>
    </source>
</evidence>
<keyword evidence="4 10" id="KW-0812">Transmembrane</keyword>
<feature type="transmembrane region" description="Helical" evidence="10">
    <location>
        <begin position="53"/>
        <end position="76"/>
    </location>
</feature>
<proteinExistence type="inferred from homology"/>
<dbReference type="EMBL" id="GL832956">
    <property type="protein sequence ID" value="EGD75914.1"/>
    <property type="molecule type" value="Genomic_DNA"/>
</dbReference>
<name>F2TX05_SALR5</name>
<dbReference type="RefSeq" id="XP_004998090.1">
    <property type="nucleotide sequence ID" value="XM_004998033.1"/>
</dbReference>
<organism evidence="12">
    <name type="scientific">Salpingoeca rosetta (strain ATCC 50818 / BSB-021)</name>
    <dbReference type="NCBI Taxonomy" id="946362"/>
    <lineage>
        <taxon>Eukaryota</taxon>
        <taxon>Choanoflagellata</taxon>
        <taxon>Craspedida</taxon>
        <taxon>Salpingoecidae</taxon>
        <taxon>Salpingoeca</taxon>
    </lineage>
</organism>
<dbReference type="AlphaFoldDB" id="F2TX05"/>
<dbReference type="InterPro" id="IPR051523">
    <property type="entry name" value="KISH_domain"/>
</dbReference>
<dbReference type="GeneID" id="16078686"/>
<sequence length="122" mass="13039">MALEDPLKAPSSSSIEAPHCQSDKPLAPDCDAVDPKVVAVLVLPPLPLLNMSALFNFQSLLQVILLLICACAYARAFAPKFMDGLRNGPASLLWKFARIGERASEYVALACALMGVAILVWG</sequence>
<evidence type="ECO:0008006" key="13">
    <source>
        <dbReference type="Google" id="ProtNLM"/>
    </source>
</evidence>
<dbReference type="KEGG" id="sre:PTSG_00623"/>
<dbReference type="OrthoDB" id="10034655at2759"/>